<dbReference type="Pfam" id="PF00043">
    <property type="entry name" value="GST_C"/>
    <property type="match status" value="1"/>
</dbReference>
<keyword evidence="6" id="KW-1185">Reference proteome</keyword>
<dbReference type="PROSITE" id="PS50404">
    <property type="entry name" value="GST_NTER"/>
    <property type="match status" value="1"/>
</dbReference>
<dbReference type="Pfam" id="PF13417">
    <property type="entry name" value="GST_N_3"/>
    <property type="match status" value="1"/>
</dbReference>
<dbReference type="Gene3D" id="3.40.30.10">
    <property type="entry name" value="Glutaredoxin"/>
    <property type="match status" value="1"/>
</dbReference>
<dbReference type="InterPro" id="IPR036282">
    <property type="entry name" value="Glutathione-S-Trfase_C_sf"/>
</dbReference>
<accession>A0A378JJN6</accession>
<dbReference type="InterPro" id="IPR004045">
    <property type="entry name" value="Glutathione_S-Trfase_N"/>
</dbReference>
<reference evidence="5 6" key="1">
    <citation type="submission" date="2018-06" db="EMBL/GenBank/DDBJ databases">
        <authorList>
            <consortium name="Pathogen Informatics"/>
            <person name="Doyle S."/>
        </authorList>
    </citation>
    <scope>NUCLEOTIDE SEQUENCE [LARGE SCALE GENOMIC DNA]</scope>
    <source>
        <strain evidence="5 6">NCTC13316</strain>
    </source>
</reference>
<sequence length="221" mass="24982">MILYGDPASVFVHKPFVLLLEKQIRFVNDPITLYDYVNVAFLNASPLKKIPAIKDGKFMLADSSAICAYLERKYPTPGFYPNDAQDYAQALWFEEYADTVLFTALAPIYYQKVLAPLYGRQTNLHAIETALNKQLPPVATFLDSQLIKKNYLVNNSFTIADVSVVSMFLNMDAVGFSLNKTTWPHLSAYLQHHFQRVSFKACQQAVKRALTKAQKINAACN</sequence>
<dbReference type="OrthoDB" id="9782992at2"/>
<evidence type="ECO:0000256" key="2">
    <source>
        <dbReference type="ARBA" id="ARBA00022490"/>
    </source>
</evidence>
<dbReference type="CDD" id="cd00299">
    <property type="entry name" value="GST_C_family"/>
    <property type="match status" value="1"/>
</dbReference>
<name>A0A378JJN6_9GAMM</name>
<feature type="domain" description="GST N-terminal" evidence="3">
    <location>
        <begin position="1"/>
        <end position="78"/>
    </location>
</feature>
<feature type="domain" description="GST C-terminal" evidence="4">
    <location>
        <begin position="83"/>
        <end position="213"/>
    </location>
</feature>
<dbReference type="SUPFAM" id="SSF47616">
    <property type="entry name" value="GST C-terminal domain-like"/>
    <property type="match status" value="1"/>
</dbReference>
<keyword evidence="2" id="KW-0963">Cytoplasm</keyword>
<evidence type="ECO:0000256" key="1">
    <source>
        <dbReference type="ARBA" id="ARBA00004496"/>
    </source>
</evidence>
<dbReference type="GO" id="GO:0005737">
    <property type="term" value="C:cytoplasm"/>
    <property type="evidence" value="ECO:0007669"/>
    <property type="project" value="UniProtKB-SubCell"/>
</dbReference>
<dbReference type="CDD" id="cd00570">
    <property type="entry name" value="GST_N_family"/>
    <property type="match status" value="1"/>
</dbReference>
<dbReference type="Proteomes" id="UP000254794">
    <property type="component" value="Unassembled WGS sequence"/>
</dbReference>
<dbReference type="InterPro" id="IPR040079">
    <property type="entry name" value="Glutathione_S-Trfase"/>
</dbReference>
<dbReference type="InterPro" id="IPR004046">
    <property type="entry name" value="GST_C"/>
</dbReference>
<gene>
    <name evidence="5" type="primary">sspA_1</name>
    <name evidence="5" type="ORF">NCTC13316_01530</name>
</gene>
<dbReference type="SUPFAM" id="SSF52833">
    <property type="entry name" value="Thioredoxin-like"/>
    <property type="match status" value="1"/>
</dbReference>
<evidence type="ECO:0000259" key="4">
    <source>
        <dbReference type="PROSITE" id="PS50405"/>
    </source>
</evidence>
<evidence type="ECO:0000313" key="6">
    <source>
        <dbReference type="Proteomes" id="UP000254794"/>
    </source>
</evidence>
<dbReference type="PANTHER" id="PTHR43917">
    <property type="match status" value="1"/>
</dbReference>
<comment type="subcellular location">
    <subcellularLocation>
        <location evidence="1">Cytoplasm</location>
    </subcellularLocation>
</comment>
<dbReference type="PROSITE" id="PS50405">
    <property type="entry name" value="GST_CTER"/>
    <property type="match status" value="1"/>
</dbReference>
<dbReference type="RefSeq" id="WP_115331071.1">
    <property type="nucleotide sequence ID" value="NZ_CAAAHP010000001.1"/>
</dbReference>
<dbReference type="PANTHER" id="PTHR43917:SF8">
    <property type="entry name" value="GH16740P-RELATED"/>
    <property type="match status" value="1"/>
</dbReference>
<dbReference type="InterPro" id="IPR010987">
    <property type="entry name" value="Glutathione-S-Trfase_C-like"/>
</dbReference>
<proteinExistence type="predicted"/>
<evidence type="ECO:0000313" key="5">
    <source>
        <dbReference type="EMBL" id="STX51435.1"/>
    </source>
</evidence>
<dbReference type="InterPro" id="IPR036249">
    <property type="entry name" value="Thioredoxin-like_sf"/>
</dbReference>
<evidence type="ECO:0000259" key="3">
    <source>
        <dbReference type="PROSITE" id="PS50404"/>
    </source>
</evidence>
<dbReference type="AlphaFoldDB" id="A0A378JJN6"/>
<organism evidence="5 6">
    <name type="scientific">Legionella busanensis</name>
    <dbReference type="NCBI Taxonomy" id="190655"/>
    <lineage>
        <taxon>Bacteria</taxon>
        <taxon>Pseudomonadati</taxon>
        <taxon>Pseudomonadota</taxon>
        <taxon>Gammaproteobacteria</taxon>
        <taxon>Legionellales</taxon>
        <taxon>Legionellaceae</taxon>
        <taxon>Legionella</taxon>
    </lineage>
</organism>
<dbReference type="InterPro" id="IPR051369">
    <property type="entry name" value="GST_Theta"/>
</dbReference>
<dbReference type="EMBL" id="UGOD01000001">
    <property type="protein sequence ID" value="STX51435.1"/>
    <property type="molecule type" value="Genomic_DNA"/>
</dbReference>
<dbReference type="SFLD" id="SFLDS00019">
    <property type="entry name" value="Glutathione_Transferase_(cytos"/>
    <property type="match status" value="1"/>
</dbReference>
<dbReference type="Gene3D" id="1.20.1050.10">
    <property type="match status" value="1"/>
</dbReference>
<protein>
    <submittedName>
        <fullName evidence="5">Stringent starvation protein A</fullName>
    </submittedName>
</protein>
<dbReference type="SFLD" id="SFLDG00358">
    <property type="entry name" value="Main_(cytGST)"/>
    <property type="match status" value="1"/>
</dbReference>